<feature type="region of interest" description="Disordered" evidence="4">
    <location>
        <begin position="1"/>
        <end position="95"/>
    </location>
</feature>
<evidence type="ECO:0000313" key="7">
    <source>
        <dbReference type="Proteomes" id="UP000028073"/>
    </source>
</evidence>
<dbReference type="OrthoDB" id="9801841at2"/>
<feature type="compositionally biased region" description="Low complexity" evidence="4">
    <location>
        <begin position="41"/>
        <end position="56"/>
    </location>
</feature>
<evidence type="ECO:0000313" key="6">
    <source>
        <dbReference type="EMBL" id="KEQ19761.1"/>
    </source>
</evidence>
<dbReference type="InterPro" id="IPR011009">
    <property type="entry name" value="Kinase-like_dom_sf"/>
</dbReference>
<dbReference type="PROSITE" id="PS00108">
    <property type="entry name" value="PROTEIN_KINASE_ST"/>
    <property type="match status" value="1"/>
</dbReference>
<dbReference type="STRING" id="1137799.GZ78_07805"/>
<evidence type="ECO:0000256" key="4">
    <source>
        <dbReference type="SAM" id="MobiDB-lite"/>
    </source>
</evidence>
<sequence length="346" mass="37923">MQPFAGHSPTYIQKSQPVNSEFKQRSLSEDKLHAPEKAHSGSRSSSGHSSMATSSGRELTVSPPGCVKSHLTPPAESGFQSESHSPESSPSSVIRSEKSLAMPQGLVELDSDQVLNWAFGSQAESEADQSFNLELIADSRREVQLAKPPKTVHLLTPGRNQGARALEPEEVKTLISNKTLLGEGSFGRVYSVQSDRLKSGEALALKEFKVDGCASDSMKRSGLREIHTQIAMNHLNIASALGFHTGLPMLLVMEKEPYVFSNLLKQQSMLCALKPLVNRLNIEAGILEGLGYLHSSLKLIHGDLKSGNVLLDRKLVPKIIDFSLTSEWIIHDHCTVNRLVFIWLKN</sequence>
<comment type="caution">
    <text evidence="6">The sequence shown here is derived from an EMBL/GenBank/DDBJ whole genome shotgun (WGS) entry which is preliminary data.</text>
</comment>
<dbReference type="EMBL" id="JOKH01000001">
    <property type="protein sequence ID" value="KEQ19761.1"/>
    <property type="molecule type" value="Genomic_DNA"/>
</dbReference>
<keyword evidence="2 3" id="KW-0067">ATP-binding</keyword>
<dbReference type="CDD" id="cd00180">
    <property type="entry name" value="PKc"/>
    <property type="match status" value="1"/>
</dbReference>
<dbReference type="PROSITE" id="PS00107">
    <property type="entry name" value="PROTEIN_KINASE_ATP"/>
    <property type="match status" value="1"/>
</dbReference>
<reference evidence="6 7" key="1">
    <citation type="submission" date="2014-06" db="EMBL/GenBank/DDBJ databases">
        <title>Whole Genome Sequences of Three Symbiotic Endozoicomonas Bacteria.</title>
        <authorList>
            <person name="Neave M.J."/>
            <person name="Apprill A."/>
            <person name="Voolstra C.R."/>
        </authorList>
    </citation>
    <scope>NUCLEOTIDE SEQUENCE [LARGE SCALE GENOMIC DNA]</scope>
    <source>
        <strain evidence="6 7">DSM 25634</strain>
    </source>
</reference>
<dbReference type="InterPro" id="IPR000719">
    <property type="entry name" value="Prot_kinase_dom"/>
</dbReference>
<evidence type="ECO:0000256" key="2">
    <source>
        <dbReference type="ARBA" id="ARBA00022840"/>
    </source>
</evidence>
<accession>A0A081NMT8</accession>
<dbReference type="eggNOG" id="COG0515">
    <property type="taxonomic scope" value="Bacteria"/>
</dbReference>
<dbReference type="AlphaFoldDB" id="A0A081NMT8"/>
<dbReference type="GO" id="GO:0005524">
    <property type="term" value="F:ATP binding"/>
    <property type="evidence" value="ECO:0007669"/>
    <property type="project" value="UniProtKB-UniRule"/>
</dbReference>
<dbReference type="RefSeq" id="WP_034833792.1">
    <property type="nucleotide sequence ID" value="NZ_JOKH01000001.1"/>
</dbReference>
<evidence type="ECO:0000259" key="5">
    <source>
        <dbReference type="PROSITE" id="PS50011"/>
    </source>
</evidence>
<protein>
    <recommendedName>
        <fullName evidence="5">Protein kinase domain-containing protein</fullName>
    </recommendedName>
</protein>
<name>A0A081NMT8_9GAMM</name>
<dbReference type="Gene3D" id="1.10.510.10">
    <property type="entry name" value="Transferase(Phosphotransferase) domain 1"/>
    <property type="match status" value="1"/>
</dbReference>
<dbReference type="PROSITE" id="PS50011">
    <property type="entry name" value="PROTEIN_KINASE_DOM"/>
    <property type="match status" value="1"/>
</dbReference>
<dbReference type="GO" id="GO:0004672">
    <property type="term" value="F:protein kinase activity"/>
    <property type="evidence" value="ECO:0007669"/>
    <property type="project" value="InterPro"/>
</dbReference>
<dbReference type="SMART" id="SM00220">
    <property type="entry name" value="S_TKc"/>
    <property type="match status" value="1"/>
</dbReference>
<gene>
    <name evidence="6" type="ORF">GZ78_07805</name>
</gene>
<organism evidence="6 7">
    <name type="scientific">Endozoicomonas numazuensis</name>
    <dbReference type="NCBI Taxonomy" id="1137799"/>
    <lineage>
        <taxon>Bacteria</taxon>
        <taxon>Pseudomonadati</taxon>
        <taxon>Pseudomonadota</taxon>
        <taxon>Gammaproteobacteria</taxon>
        <taxon>Oceanospirillales</taxon>
        <taxon>Endozoicomonadaceae</taxon>
        <taxon>Endozoicomonas</taxon>
    </lineage>
</organism>
<dbReference type="InterPro" id="IPR017441">
    <property type="entry name" value="Protein_kinase_ATP_BS"/>
</dbReference>
<dbReference type="SUPFAM" id="SSF56112">
    <property type="entry name" value="Protein kinase-like (PK-like)"/>
    <property type="match status" value="1"/>
</dbReference>
<feature type="binding site" evidence="3">
    <location>
        <position position="206"/>
    </location>
    <ligand>
        <name>ATP</name>
        <dbReference type="ChEBI" id="CHEBI:30616"/>
    </ligand>
</feature>
<evidence type="ECO:0000256" key="1">
    <source>
        <dbReference type="ARBA" id="ARBA00022741"/>
    </source>
</evidence>
<dbReference type="Proteomes" id="UP000028073">
    <property type="component" value="Unassembled WGS sequence"/>
</dbReference>
<proteinExistence type="predicted"/>
<feature type="compositionally biased region" description="Polar residues" evidence="4">
    <location>
        <begin position="10"/>
        <end position="21"/>
    </location>
</feature>
<feature type="domain" description="Protein kinase" evidence="5">
    <location>
        <begin position="175"/>
        <end position="346"/>
    </location>
</feature>
<dbReference type="Pfam" id="PF00069">
    <property type="entry name" value="Pkinase"/>
    <property type="match status" value="1"/>
</dbReference>
<dbReference type="PANTHER" id="PTHR27001">
    <property type="entry name" value="OS01G0253100 PROTEIN"/>
    <property type="match status" value="1"/>
</dbReference>
<dbReference type="PANTHER" id="PTHR27001:SF931">
    <property type="entry name" value="OS11G0664100 PROTEIN"/>
    <property type="match status" value="1"/>
</dbReference>
<evidence type="ECO:0000256" key="3">
    <source>
        <dbReference type="PROSITE-ProRule" id="PRU10141"/>
    </source>
</evidence>
<keyword evidence="7" id="KW-1185">Reference proteome</keyword>
<dbReference type="GO" id="GO:0005886">
    <property type="term" value="C:plasma membrane"/>
    <property type="evidence" value="ECO:0007669"/>
    <property type="project" value="TreeGrafter"/>
</dbReference>
<feature type="compositionally biased region" description="Low complexity" evidence="4">
    <location>
        <begin position="77"/>
        <end position="94"/>
    </location>
</feature>
<keyword evidence="1 3" id="KW-0547">Nucleotide-binding</keyword>
<dbReference type="InterPro" id="IPR008271">
    <property type="entry name" value="Ser/Thr_kinase_AS"/>
</dbReference>
<feature type="compositionally biased region" description="Basic and acidic residues" evidence="4">
    <location>
        <begin position="22"/>
        <end position="39"/>
    </location>
</feature>